<keyword evidence="3" id="KW-1185">Reference proteome</keyword>
<organism evidence="2 3">
    <name type="scientific">Mycolicibacterium smegmatis (strain ATCC 700084 / mc(2)155)</name>
    <name type="common">Mycobacterium smegmatis</name>
    <dbReference type="NCBI Taxonomy" id="246196"/>
    <lineage>
        <taxon>Bacteria</taxon>
        <taxon>Bacillati</taxon>
        <taxon>Actinomycetota</taxon>
        <taxon>Actinomycetes</taxon>
        <taxon>Mycobacteriales</taxon>
        <taxon>Mycobacteriaceae</taxon>
        <taxon>Mycolicibacterium</taxon>
    </lineage>
</organism>
<feature type="region of interest" description="Disordered" evidence="1">
    <location>
        <begin position="1"/>
        <end position="22"/>
    </location>
</feature>
<dbReference type="Proteomes" id="UP000000757">
    <property type="component" value="Chromosome"/>
</dbReference>
<dbReference type="STRING" id="246196.MSMEG_4892"/>
<evidence type="ECO:0000313" key="2">
    <source>
        <dbReference type="EMBL" id="ABK71793.1"/>
    </source>
</evidence>
<sequence length="164" mass="17755">MWGCGQAEVSRTGRPAQPRGSPLLGRCRDWNRTLVSCNWIPGSDGSGGVGRTPGCAAVRGCDLNVPTAVTYGSAGPVGAFVSSGRRGRQTASAARSVAASRAREIRAFRDVMPVARRERRCGESRLSKVAFVRGRDQNRGVNLESFQKTRTRRWDAVNGSFDDR</sequence>
<dbReference type="AlphaFoldDB" id="A0R1W0"/>
<name>A0R1W0_MYCS2</name>
<dbReference type="KEGG" id="msm:MSMEG_4892"/>
<evidence type="ECO:0000256" key="1">
    <source>
        <dbReference type="SAM" id="MobiDB-lite"/>
    </source>
</evidence>
<evidence type="ECO:0000313" key="3">
    <source>
        <dbReference type="Proteomes" id="UP000000757"/>
    </source>
</evidence>
<gene>
    <name evidence="2" type="ordered locus">MSMEG_4892</name>
</gene>
<reference evidence="2 3" key="1">
    <citation type="submission" date="2006-10" db="EMBL/GenBank/DDBJ databases">
        <authorList>
            <person name="Fleischmann R.D."/>
            <person name="Dodson R.J."/>
            <person name="Haft D.H."/>
            <person name="Merkel J.S."/>
            <person name="Nelson W.C."/>
            <person name="Fraser C.M."/>
        </authorList>
    </citation>
    <scope>NUCLEOTIDE SEQUENCE [LARGE SCALE GENOMIC DNA]</scope>
    <source>
        <strain evidence="3">ATCC 700084 / mc(2)155</strain>
    </source>
</reference>
<protein>
    <submittedName>
        <fullName evidence="2">Uncharacterized protein</fullName>
    </submittedName>
</protein>
<dbReference type="EMBL" id="CP000480">
    <property type="protein sequence ID" value="ABK71793.1"/>
    <property type="molecule type" value="Genomic_DNA"/>
</dbReference>
<accession>A0R1W0</accession>
<proteinExistence type="predicted"/>